<feature type="compositionally biased region" description="Basic and acidic residues" evidence="9">
    <location>
        <begin position="341"/>
        <end position="352"/>
    </location>
</feature>
<dbReference type="InterPro" id="IPR001876">
    <property type="entry name" value="Znf_RanBP2"/>
</dbReference>
<dbReference type="SMART" id="SM00360">
    <property type="entry name" value="RRM"/>
    <property type="match status" value="1"/>
</dbReference>
<keyword evidence="13" id="KW-1185">Reference proteome</keyword>
<dbReference type="PANTHER" id="PTHR13948:SF3">
    <property type="entry name" value="FI21118P1"/>
    <property type="match status" value="1"/>
</dbReference>
<feature type="compositionally biased region" description="Basic and acidic residues" evidence="9">
    <location>
        <begin position="1"/>
        <end position="22"/>
    </location>
</feature>
<gene>
    <name evidence="12" type="ORF">ONE63_009523</name>
</gene>
<dbReference type="InterPro" id="IPR012677">
    <property type="entry name" value="Nucleotide-bd_a/b_plait_sf"/>
</dbReference>
<feature type="compositionally biased region" description="Basic and acidic residues" evidence="9">
    <location>
        <begin position="30"/>
        <end position="109"/>
    </location>
</feature>
<name>A0AAV7XNZ7_9NEOP</name>
<accession>A0AAV7XNZ7</accession>
<dbReference type="PROSITE" id="PS01358">
    <property type="entry name" value="ZF_RANBP2_1"/>
    <property type="match status" value="1"/>
</dbReference>
<organism evidence="12 13">
    <name type="scientific">Megalurothrips usitatus</name>
    <name type="common">bean blossom thrips</name>
    <dbReference type="NCBI Taxonomy" id="439358"/>
    <lineage>
        <taxon>Eukaryota</taxon>
        <taxon>Metazoa</taxon>
        <taxon>Ecdysozoa</taxon>
        <taxon>Arthropoda</taxon>
        <taxon>Hexapoda</taxon>
        <taxon>Insecta</taxon>
        <taxon>Pterygota</taxon>
        <taxon>Neoptera</taxon>
        <taxon>Paraneoptera</taxon>
        <taxon>Thysanoptera</taxon>
        <taxon>Terebrantia</taxon>
        <taxon>Thripoidea</taxon>
        <taxon>Thripidae</taxon>
        <taxon>Megalurothrips</taxon>
    </lineage>
</organism>
<dbReference type="Gene3D" id="4.10.1060.10">
    <property type="entry name" value="Zinc finger, RanBP2-type"/>
    <property type="match status" value="1"/>
</dbReference>
<dbReference type="SUPFAM" id="SSF54928">
    <property type="entry name" value="RNA-binding domain, RBD"/>
    <property type="match status" value="1"/>
</dbReference>
<sequence length="831" mass="95095">MIDQEENRNIVQERGRERERNRSPVQERNWTQHREGSREGIRPLDQVRNRAVSGERNRGFDQEGSRGFDRERSRSFDRARKRSADRERIRDMPWDHGNISRDRSLDRLGRGVSPVRSGGRRQGWIGPRTPSEESFREAGWEQPRSPQRSGGRAGPMGAPTGRPRELSRGREPQERIRDLKEKPSSRPKEPERKDKAQDPNRRRDYIEGKNQEMLPDRDLSGNYKPDRSRKREHEENAGKDRGRGRPRTPERRVPPELRSEKIVKKTPQMLIEEFKEKHLRQTEKPEKFNRREDYLSKQGQGRDGIVQGRGHNQQDSKEWENIRDFQERRSIQPVVGLPFLDEVRRQRERESLSHGQGFQGFQAHQGHQGQQGHVGHAAHASSSGSYHHEDQPAVWQNHSIQQPFKPSEDERRQQSRWGSPGREKLSSHIESHKSAPHTSQSVPKSHHPPSNGKPDDNFWRRNLPSLGESQWNKPRSDLSNSTPRDAGVQRPSSFTKGHQSAKEVIFVRGLARDISEMDIRKDISDCGLWPKDVRVVTDAETGASRGLAFITFNSVDEATRWMDLRGSVLNLRPNNHAAMDYSNPISRDWECIRCHTMNFKYRMNCYQCNRAKEDCLDGWEETCPYPTNALLLRGLNPLSSISDITKSLKSRMLAQTRLDGVKMGVDAKGRPRSVCFVQLTSVTDSMSLHKSLINEPLIIDNCQVTVAYCQLDKLPIMDSHPGKLHPAIPIITPAIPPAIPLNLPSTQQTSQPANNIPVVSRAAPAMPPPPKPVAVTVSTATIRSMLEGNYTEKDIPTLAQYCASAYAKNPQEQAAYIRYYTKHYKDKLHKV</sequence>
<feature type="compositionally biased region" description="Basic and acidic residues" evidence="9">
    <location>
        <begin position="272"/>
        <end position="295"/>
    </location>
</feature>
<dbReference type="Pfam" id="PF00076">
    <property type="entry name" value="RRM_1"/>
    <property type="match status" value="1"/>
</dbReference>
<evidence type="ECO:0000256" key="4">
    <source>
        <dbReference type="ARBA" id="ARBA00022833"/>
    </source>
</evidence>
<dbReference type="GO" id="GO:0008270">
    <property type="term" value="F:zinc ion binding"/>
    <property type="evidence" value="ECO:0007669"/>
    <property type="project" value="UniProtKB-KW"/>
</dbReference>
<evidence type="ECO:0000256" key="6">
    <source>
        <dbReference type="ARBA" id="ARBA00023242"/>
    </source>
</evidence>
<dbReference type="GO" id="GO:0005634">
    <property type="term" value="C:nucleus"/>
    <property type="evidence" value="ECO:0007669"/>
    <property type="project" value="UniProtKB-SubCell"/>
</dbReference>
<evidence type="ECO:0000256" key="8">
    <source>
        <dbReference type="PROSITE-ProRule" id="PRU00322"/>
    </source>
</evidence>
<keyword evidence="6" id="KW-0539">Nucleus</keyword>
<evidence type="ECO:0000256" key="1">
    <source>
        <dbReference type="ARBA" id="ARBA00004123"/>
    </source>
</evidence>
<evidence type="ECO:0000313" key="13">
    <source>
        <dbReference type="Proteomes" id="UP001075354"/>
    </source>
</evidence>
<dbReference type="InterPro" id="IPR000504">
    <property type="entry name" value="RRM_dom"/>
</dbReference>
<feature type="compositionally biased region" description="Basic and acidic residues" evidence="9">
    <location>
        <begin position="421"/>
        <end position="433"/>
    </location>
</feature>
<keyword evidence="5 7" id="KW-0694">RNA-binding</keyword>
<proteinExistence type="predicted"/>
<evidence type="ECO:0000313" key="12">
    <source>
        <dbReference type="EMBL" id="KAJ1526377.1"/>
    </source>
</evidence>
<dbReference type="Gene3D" id="3.30.70.330">
    <property type="match status" value="1"/>
</dbReference>
<keyword evidence="2" id="KW-0479">Metal-binding</keyword>
<feature type="domain" description="RanBP2-type" evidence="11">
    <location>
        <begin position="585"/>
        <end position="614"/>
    </location>
</feature>
<keyword evidence="3 8" id="KW-0863">Zinc-finger</keyword>
<comment type="subcellular location">
    <subcellularLocation>
        <location evidence="1">Nucleus</location>
    </subcellularLocation>
</comment>
<feature type="domain" description="RRM" evidence="10">
    <location>
        <begin position="503"/>
        <end position="584"/>
    </location>
</feature>
<protein>
    <submittedName>
        <fullName evidence="12">Uncharacterized protein</fullName>
    </submittedName>
</protein>
<dbReference type="PROSITE" id="PS50102">
    <property type="entry name" value="RRM"/>
    <property type="match status" value="1"/>
</dbReference>
<dbReference type="PROSITE" id="PS50199">
    <property type="entry name" value="ZF_RANBP2_2"/>
    <property type="match status" value="1"/>
</dbReference>
<evidence type="ECO:0000256" key="7">
    <source>
        <dbReference type="PROSITE-ProRule" id="PRU00176"/>
    </source>
</evidence>
<evidence type="ECO:0000259" key="11">
    <source>
        <dbReference type="PROSITE" id="PS50199"/>
    </source>
</evidence>
<evidence type="ECO:0000256" key="2">
    <source>
        <dbReference type="ARBA" id="ARBA00022723"/>
    </source>
</evidence>
<dbReference type="GO" id="GO:0000398">
    <property type="term" value="P:mRNA splicing, via spliceosome"/>
    <property type="evidence" value="ECO:0007669"/>
    <property type="project" value="TreeGrafter"/>
</dbReference>
<evidence type="ECO:0000259" key="10">
    <source>
        <dbReference type="PROSITE" id="PS50102"/>
    </source>
</evidence>
<feature type="compositionally biased region" description="Low complexity" evidence="9">
    <location>
        <begin position="353"/>
        <end position="385"/>
    </location>
</feature>
<evidence type="ECO:0000256" key="3">
    <source>
        <dbReference type="ARBA" id="ARBA00022771"/>
    </source>
</evidence>
<evidence type="ECO:0000256" key="5">
    <source>
        <dbReference type="ARBA" id="ARBA00022884"/>
    </source>
</evidence>
<feature type="region of interest" description="Disordered" evidence="9">
    <location>
        <begin position="1"/>
        <end position="390"/>
    </location>
</feature>
<feature type="compositionally biased region" description="Polar residues" evidence="9">
    <location>
        <begin position="467"/>
        <end position="483"/>
    </location>
</feature>
<evidence type="ECO:0000256" key="9">
    <source>
        <dbReference type="SAM" id="MobiDB-lite"/>
    </source>
</evidence>
<dbReference type="Proteomes" id="UP001075354">
    <property type="component" value="Chromosome 7"/>
</dbReference>
<keyword evidence="4" id="KW-0862">Zinc</keyword>
<dbReference type="AlphaFoldDB" id="A0AAV7XNZ7"/>
<dbReference type="PANTHER" id="PTHR13948">
    <property type="entry name" value="RNA-BINDING PROTEIN"/>
    <property type="match status" value="1"/>
</dbReference>
<reference evidence="12" key="1">
    <citation type="submission" date="2022-12" db="EMBL/GenBank/DDBJ databases">
        <title>Chromosome-level genome assembly of the bean flower thrips Megalurothrips usitatus.</title>
        <authorList>
            <person name="Ma L."/>
            <person name="Liu Q."/>
            <person name="Li H."/>
            <person name="Cai W."/>
        </authorList>
    </citation>
    <scope>NUCLEOTIDE SEQUENCE</scope>
    <source>
        <strain evidence="12">Cailab_2022a</strain>
    </source>
</reference>
<feature type="compositionally biased region" description="Basic and acidic residues" evidence="9">
    <location>
        <begin position="162"/>
        <end position="263"/>
    </location>
</feature>
<dbReference type="InterPro" id="IPR035979">
    <property type="entry name" value="RBD_domain_sf"/>
</dbReference>
<feature type="compositionally biased region" description="Basic and acidic residues" evidence="9">
    <location>
        <begin position="130"/>
        <end position="139"/>
    </location>
</feature>
<feature type="compositionally biased region" description="Basic and acidic residues" evidence="9">
    <location>
        <begin position="312"/>
        <end position="330"/>
    </location>
</feature>
<dbReference type="GO" id="GO:0003723">
    <property type="term" value="F:RNA binding"/>
    <property type="evidence" value="ECO:0007669"/>
    <property type="project" value="UniProtKB-UniRule"/>
</dbReference>
<comment type="caution">
    <text evidence="12">The sequence shown here is derived from an EMBL/GenBank/DDBJ whole genome shotgun (WGS) entry which is preliminary data.</text>
</comment>
<feature type="region of interest" description="Disordered" evidence="9">
    <location>
        <begin position="402"/>
        <end position="499"/>
    </location>
</feature>
<dbReference type="EMBL" id="JAPTSV010000007">
    <property type="protein sequence ID" value="KAJ1526377.1"/>
    <property type="molecule type" value="Genomic_DNA"/>
</dbReference>